<sequence>MSCDLILGMLNPVAIFGEKILHVCHQALSAEMRRVVREAERCARGAAPSESEHAGWGDLSRWNGVALSHCCRPAR</sequence>
<geneLocation type="plasmid" evidence="2">
    <name>puw386</name>
</geneLocation>
<reference evidence="1 2" key="1">
    <citation type="submission" date="2019-04" db="EMBL/GenBank/DDBJ databases">
        <title>Complete Genome of UW386 and Higher Quality Genome of UW700.</title>
        <authorList>
            <person name="Jacobs J."/>
            <person name="Perez A."/>
            <person name="Steidl O."/>
            <person name="Allen C."/>
        </authorList>
    </citation>
    <scope>NUCLEOTIDE SEQUENCE [LARGE SCALE GENOMIC DNA]</scope>
    <source>
        <strain evidence="1 2">UW386</strain>
        <plasmid evidence="2">puw386</plasmid>
    </source>
</reference>
<gene>
    <name evidence="1" type="ORF">E7Z57_18720</name>
</gene>
<name>A0AA92EIL6_RALSL</name>
<protein>
    <submittedName>
        <fullName evidence="1">Uncharacterized protein</fullName>
    </submittedName>
</protein>
<proteinExistence type="predicted"/>
<organism evidence="1 2">
    <name type="scientific">Ralstonia solanacearum</name>
    <name type="common">Pseudomonas solanacearum</name>
    <dbReference type="NCBI Taxonomy" id="305"/>
    <lineage>
        <taxon>Bacteria</taxon>
        <taxon>Pseudomonadati</taxon>
        <taxon>Pseudomonadota</taxon>
        <taxon>Betaproteobacteria</taxon>
        <taxon>Burkholderiales</taxon>
        <taxon>Burkholderiaceae</taxon>
        <taxon>Ralstonia</taxon>
        <taxon>Ralstonia solanacearum species complex</taxon>
    </lineage>
</organism>
<keyword evidence="1" id="KW-0614">Plasmid</keyword>
<dbReference type="AlphaFoldDB" id="A0AA92EIL6"/>
<dbReference type="EMBL" id="CP039340">
    <property type="protein sequence ID" value="QCX52146.1"/>
    <property type="molecule type" value="Genomic_DNA"/>
</dbReference>
<evidence type="ECO:0000313" key="1">
    <source>
        <dbReference type="EMBL" id="QCX52146.1"/>
    </source>
</evidence>
<accession>A0AA92EIL6</accession>
<evidence type="ECO:0000313" key="2">
    <source>
        <dbReference type="Proteomes" id="UP000310553"/>
    </source>
</evidence>
<dbReference type="Proteomes" id="UP000310553">
    <property type="component" value="Plasmid pUW386"/>
</dbReference>